<dbReference type="GO" id="GO:0005765">
    <property type="term" value="C:lysosomal membrane"/>
    <property type="evidence" value="ECO:0007669"/>
    <property type="project" value="UniProtKB-SubCell"/>
</dbReference>
<evidence type="ECO:0000256" key="3">
    <source>
        <dbReference type="ARBA" id="ARBA00004630"/>
    </source>
</evidence>
<dbReference type="PROSITE" id="PS51837">
    <property type="entry name" value="LITAF"/>
    <property type="match status" value="1"/>
</dbReference>
<dbReference type="InterPro" id="IPR006629">
    <property type="entry name" value="LITAF"/>
</dbReference>
<evidence type="ECO:0000256" key="7">
    <source>
        <dbReference type="ARBA" id="ARBA00023136"/>
    </source>
</evidence>
<feature type="region of interest" description="Disordered" evidence="8">
    <location>
        <begin position="1"/>
        <end position="55"/>
    </location>
</feature>
<accession>A0AAE1AQL0</accession>
<evidence type="ECO:0000259" key="9">
    <source>
        <dbReference type="PROSITE" id="PS51837"/>
    </source>
</evidence>
<keyword evidence="7" id="KW-0472">Membrane</keyword>
<feature type="domain" description="LITAF" evidence="9">
    <location>
        <begin position="67"/>
        <end position="149"/>
    </location>
</feature>
<name>A0AAE1AQL0_9GAST</name>
<dbReference type="GO" id="GO:0031902">
    <property type="term" value="C:late endosome membrane"/>
    <property type="evidence" value="ECO:0007669"/>
    <property type="project" value="UniProtKB-SubCell"/>
</dbReference>
<organism evidence="10 11">
    <name type="scientific">Elysia crispata</name>
    <name type="common">lettuce slug</name>
    <dbReference type="NCBI Taxonomy" id="231223"/>
    <lineage>
        <taxon>Eukaryota</taxon>
        <taxon>Metazoa</taxon>
        <taxon>Spiralia</taxon>
        <taxon>Lophotrochozoa</taxon>
        <taxon>Mollusca</taxon>
        <taxon>Gastropoda</taxon>
        <taxon>Heterobranchia</taxon>
        <taxon>Euthyneura</taxon>
        <taxon>Panpulmonata</taxon>
        <taxon>Sacoglossa</taxon>
        <taxon>Placobranchoidea</taxon>
        <taxon>Plakobranchidae</taxon>
        <taxon>Elysia</taxon>
    </lineage>
</organism>
<evidence type="ECO:0000313" key="10">
    <source>
        <dbReference type="EMBL" id="KAK3792230.1"/>
    </source>
</evidence>
<keyword evidence="5" id="KW-0479">Metal-binding</keyword>
<keyword evidence="11" id="KW-1185">Reference proteome</keyword>
<dbReference type="EMBL" id="JAWDGP010001383">
    <property type="protein sequence ID" value="KAK3792230.1"/>
    <property type="molecule type" value="Genomic_DNA"/>
</dbReference>
<dbReference type="AlphaFoldDB" id="A0AAE1AQL0"/>
<feature type="compositionally biased region" description="Low complexity" evidence="8">
    <location>
        <begin position="1"/>
        <end position="19"/>
    </location>
</feature>
<proteinExistence type="inferred from homology"/>
<keyword evidence="6" id="KW-0862">Zinc</keyword>
<protein>
    <recommendedName>
        <fullName evidence="9">LITAF domain-containing protein</fullName>
    </recommendedName>
</protein>
<comment type="subcellular location">
    <subcellularLocation>
        <location evidence="2">Endosome membrane</location>
        <topology evidence="2">Peripheral membrane protein</topology>
    </subcellularLocation>
    <subcellularLocation>
        <location evidence="1">Late endosome membrane</location>
    </subcellularLocation>
    <subcellularLocation>
        <location evidence="3">Lysosome membrane</location>
        <topology evidence="3">Peripheral membrane protein</topology>
        <orientation evidence="3">Cytoplasmic side</orientation>
    </subcellularLocation>
</comment>
<evidence type="ECO:0000256" key="6">
    <source>
        <dbReference type="ARBA" id="ARBA00022833"/>
    </source>
</evidence>
<dbReference type="SMART" id="SM00714">
    <property type="entry name" value="LITAF"/>
    <property type="match status" value="1"/>
</dbReference>
<evidence type="ECO:0000256" key="1">
    <source>
        <dbReference type="ARBA" id="ARBA00004414"/>
    </source>
</evidence>
<evidence type="ECO:0000256" key="5">
    <source>
        <dbReference type="ARBA" id="ARBA00022723"/>
    </source>
</evidence>
<dbReference type="Proteomes" id="UP001283361">
    <property type="component" value="Unassembled WGS sequence"/>
</dbReference>
<comment type="caution">
    <text evidence="10">The sequence shown here is derived from an EMBL/GenBank/DDBJ whole genome shotgun (WGS) entry which is preliminary data.</text>
</comment>
<evidence type="ECO:0000256" key="4">
    <source>
        <dbReference type="ARBA" id="ARBA00005975"/>
    </source>
</evidence>
<evidence type="ECO:0000256" key="2">
    <source>
        <dbReference type="ARBA" id="ARBA00004481"/>
    </source>
</evidence>
<feature type="compositionally biased region" description="Pro residues" evidence="8">
    <location>
        <begin position="43"/>
        <end position="55"/>
    </location>
</feature>
<sequence>MSDTTPIYPSASAPPSYTEAEAHPLASTVKEESKPLAARAPKDAPPPYEYPPQCPPCTGYQRFDDRRRRVELVSVIELGPDSSYLQCPSCGNFIYTDISYRTGALTCLASTLCFFFCIVCTCLPCFVRDCLDVDHYCPRCNYHFGTFRRI</sequence>
<dbReference type="GO" id="GO:0008270">
    <property type="term" value="F:zinc ion binding"/>
    <property type="evidence" value="ECO:0007669"/>
    <property type="project" value="TreeGrafter"/>
</dbReference>
<gene>
    <name evidence="10" type="ORF">RRG08_035985</name>
</gene>
<reference evidence="10" key="1">
    <citation type="journal article" date="2023" name="G3 (Bethesda)">
        <title>A reference genome for the long-term kleptoplast-retaining sea slug Elysia crispata morphotype clarki.</title>
        <authorList>
            <person name="Eastman K.E."/>
            <person name="Pendleton A.L."/>
            <person name="Shaikh M.A."/>
            <person name="Suttiyut T."/>
            <person name="Ogas R."/>
            <person name="Tomko P."/>
            <person name="Gavelis G."/>
            <person name="Widhalm J.R."/>
            <person name="Wisecaver J.H."/>
        </authorList>
    </citation>
    <scope>NUCLEOTIDE SEQUENCE</scope>
    <source>
        <strain evidence="10">ECLA1</strain>
    </source>
</reference>
<dbReference type="PANTHER" id="PTHR23292">
    <property type="entry name" value="LIPOPOLYSACCHARIDE-INDUCED TUMOR NECROSIS FACTOR-ALPHA FACTOR"/>
    <property type="match status" value="1"/>
</dbReference>
<dbReference type="PANTHER" id="PTHR23292:SF6">
    <property type="entry name" value="FI16602P1-RELATED"/>
    <property type="match status" value="1"/>
</dbReference>
<dbReference type="InterPro" id="IPR037519">
    <property type="entry name" value="LITAF_fam"/>
</dbReference>
<evidence type="ECO:0000313" key="11">
    <source>
        <dbReference type="Proteomes" id="UP001283361"/>
    </source>
</evidence>
<comment type="similarity">
    <text evidence="4">Belongs to the CDIP1/LITAF family.</text>
</comment>
<evidence type="ECO:0000256" key="8">
    <source>
        <dbReference type="SAM" id="MobiDB-lite"/>
    </source>
</evidence>
<dbReference type="Pfam" id="PF10601">
    <property type="entry name" value="zf-LITAF-like"/>
    <property type="match status" value="1"/>
</dbReference>